<gene>
    <name evidence="2" type="ORF">MAC_06495</name>
</gene>
<evidence type="ECO:0000313" key="3">
    <source>
        <dbReference type="Proteomes" id="UP000002499"/>
    </source>
</evidence>
<protein>
    <submittedName>
        <fullName evidence="2">Uncharacterized protein</fullName>
    </submittedName>
</protein>
<feature type="compositionally biased region" description="Basic and acidic residues" evidence="1">
    <location>
        <begin position="131"/>
        <end position="141"/>
    </location>
</feature>
<evidence type="ECO:0000313" key="2">
    <source>
        <dbReference type="EMBL" id="EFY87518.1"/>
    </source>
</evidence>
<accession>E9E9E7</accession>
<name>E9E9E7_METAQ</name>
<dbReference type="Proteomes" id="UP000002499">
    <property type="component" value="Unassembled WGS sequence"/>
</dbReference>
<organism evidence="3">
    <name type="scientific">Metarhizium acridum (strain CQMa 102)</name>
    <dbReference type="NCBI Taxonomy" id="655827"/>
    <lineage>
        <taxon>Eukaryota</taxon>
        <taxon>Fungi</taxon>
        <taxon>Dikarya</taxon>
        <taxon>Ascomycota</taxon>
        <taxon>Pezizomycotina</taxon>
        <taxon>Sordariomycetes</taxon>
        <taxon>Hypocreomycetidae</taxon>
        <taxon>Hypocreales</taxon>
        <taxon>Clavicipitaceae</taxon>
        <taxon>Metarhizium</taxon>
    </lineage>
</organism>
<feature type="region of interest" description="Disordered" evidence="1">
    <location>
        <begin position="86"/>
        <end position="141"/>
    </location>
</feature>
<proteinExistence type="predicted"/>
<dbReference type="AlphaFoldDB" id="E9E9E7"/>
<dbReference type="EMBL" id="GL698526">
    <property type="protein sequence ID" value="EFY87518.1"/>
    <property type="molecule type" value="Genomic_DNA"/>
</dbReference>
<keyword evidence="3" id="KW-1185">Reference proteome</keyword>
<dbReference type="InParanoid" id="E9E9E7"/>
<evidence type="ECO:0000256" key="1">
    <source>
        <dbReference type="SAM" id="MobiDB-lite"/>
    </source>
</evidence>
<sequence>MTDRVSQHPKCKHAFLAVNMSKQSKQQFETKRLWEINDVILNENYAYQRTTNGLHYTLMTSRSDLPVAFFDFERKQAMEAREKAEALASSSGRGAQHLRRAGGTFHPNYELPSQRIAKADTFQQVSSSGKDAQRKRGKATEGKGRSDLALYFLQAACVSSSHW</sequence>
<dbReference type="OrthoDB" id="3496106at2759"/>
<reference evidence="2 3" key="1">
    <citation type="journal article" date="2011" name="PLoS Genet.">
        <title>Genome sequencing and comparative transcriptomics of the model entomopathogenic fungi Metarhizium anisopliae and M. acridum.</title>
        <authorList>
            <person name="Gao Q."/>
            <person name="Jin K."/>
            <person name="Ying S.H."/>
            <person name="Zhang Y."/>
            <person name="Xiao G."/>
            <person name="Shang Y."/>
            <person name="Duan Z."/>
            <person name="Hu X."/>
            <person name="Xie X.Q."/>
            <person name="Zhou G."/>
            <person name="Peng G."/>
            <person name="Luo Z."/>
            <person name="Huang W."/>
            <person name="Wang B."/>
            <person name="Fang W."/>
            <person name="Wang S."/>
            <person name="Zhong Y."/>
            <person name="Ma L.J."/>
            <person name="St Leger R.J."/>
            <person name="Zhao G.P."/>
            <person name="Pei Y."/>
            <person name="Feng M.G."/>
            <person name="Xia Y."/>
            <person name="Wang C."/>
        </authorList>
    </citation>
    <scope>NUCLEOTIDE SEQUENCE [LARGE SCALE GENOMIC DNA]</scope>
    <source>
        <strain evidence="2 3">CQMa 102</strain>
    </source>
</reference>
<feature type="compositionally biased region" description="Polar residues" evidence="1">
    <location>
        <begin position="121"/>
        <end position="130"/>
    </location>
</feature>
<dbReference type="HOGENOM" id="CLU_1627473_0_0_1"/>